<dbReference type="EMBL" id="JAOTJD010000047">
    <property type="protein sequence ID" value="MFD3266127.1"/>
    <property type="molecule type" value="Genomic_DNA"/>
</dbReference>
<keyword evidence="13" id="KW-1185">Reference proteome</keyword>
<evidence type="ECO:0000256" key="5">
    <source>
        <dbReference type="ARBA" id="ARBA00022643"/>
    </source>
</evidence>
<evidence type="ECO:0000256" key="7">
    <source>
        <dbReference type="ARBA" id="ARBA00023002"/>
    </source>
</evidence>
<organism evidence="12 13">
    <name type="scientific">Phenylobacterium ferrooxidans</name>
    <dbReference type="NCBI Taxonomy" id="2982689"/>
    <lineage>
        <taxon>Bacteria</taxon>
        <taxon>Pseudomonadati</taxon>
        <taxon>Pseudomonadota</taxon>
        <taxon>Alphaproteobacteria</taxon>
        <taxon>Caulobacterales</taxon>
        <taxon>Caulobacteraceae</taxon>
        <taxon>Phenylobacterium</taxon>
    </lineage>
</organism>
<evidence type="ECO:0000256" key="8">
    <source>
        <dbReference type="ARBA" id="ARBA00023004"/>
    </source>
</evidence>
<dbReference type="InterPro" id="IPR036188">
    <property type="entry name" value="FAD/NAD-bd_sf"/>
</dbReference>
<keyword evidence="9" id="KW-0411">Iron-sulfur</keyword>
<evidence type="ECO:0000259" key="11">
    <source>
        <dbReference type="Pfam" id="PF07992"/>
    </source>
</evidence>
<dbReference type="Proteomes" id="UP001598130">
    <property type="component" value="Unassembled WGS sequence"/>
</dbReference>
<feature type="domain" description="NADH:flavin oxidoreductase/NADH oxidase N-terminal" evidence="10">
    <location>
        <begin position="7"/>
        <end position="329"/>
    </location>
</feature>
<evidence type="ECO:0000256" key="3">
    <source>
        <dbReference type="ARBA" id="ARBA00011048"/>
    </source>
</evidence>
<dbReference type="SUPFAM" id="SSF51971">
    <property type="entry name" value="Nucleotide-binding domain"/>
    <property type="match status" value="1"/>
</dbReference>
<dbReference type="InterPro" id="IPR001155">
    <property type="entry name" value="OxRdtase_FMN_N"/>
</dbReference>
<comment type="caution">
    <text evidence="12">The sequence shown here is derived from an EMBL/GenBank/DDBJ whole genome shotgun (WGS) entry which is preliminary data.</text>
</comment>
<keyword evidence="6" id="KW-0479">Metal-binding</keyword>
<reference evidence="12 13" key="1">
    <citation type="submission" date="2022-09" db="EMBL/GenBank/DDBJ databases">
        <title>New species of Phenylobacterium.</title>
        <authorList>
            <person name="Mieszkin S."/>
        </authorList>
    </citation>
    <scope>NUCLEOTIDE SEQUENCE [LARGE SCALE GENOMIC DNA]</scope>
    <source>
        <strain evidence="12 13">HK31-G</strain>
    </source>
</reference>
<dbReference type="Pfam" id="PF00724">
    <property type="entry name" value="Oxidored_FMN"/>
    <property type="match status" value="1"/>
</dbReference>
<keyword evidence="7" id="KW-0560">Oxidoreductase</keyword>
<dbReference type="RefSeq" id="WP_377371414.1">
    <property type="nucleotide sequence ID" value="NZ_JAOTJD010000047.1"/>
</dbReference>
<dbReference type="PANTHER" id="PTHR42917">
    <property type="entry name" value="2,4-DIENOYL-COA REDUCTASE"/>
    <property type="match status" value="1"/>
</dbReference>
<dbReference type="Gene3D" id="3.50.50.60">
    <property type="entry name" value="FAD/NAD(P)-binding domain"/>
    <property type="match status" value="1"/>
</dbReference>
<gene>
    <name evidence="12" type="ORF">OCL97_19405</name>
</gene>
<dbReference type="PANTHER" id="PTHR42917:SF2">
    <property type="entry name" value="2,4-DIENOYL-COA REDUCTASE [(2E)-ENOYL-COA-PRODUCING]"/>
    <property type="match status" value="1"/>
</dbReference>
<dbReference type="Pfam" id="PF07992">
    <property type="entry name" value="Pyr_redox_2"/>
    <property type="match status" value="1"/>
</dbReference>
<keyword evidence="4" id="KW-0285">Flavoprotein</keyword>
<name>A0ABW6D112_9CAUL</name>
<dbReference type="SUPFAM" id="SSF51395">
    <property type="entry name" value="FMN-linked oxidoreductases"/>
    <property type="match status" value="1"/>
</dbReference>
<feature type="domain" description="FAD/NAD(P)-binding" evidence="11">
    <location>
        <begin position="377"/>
        <end position="637"/>
    </location>
</feature>
<dbReference type="InterPro" id="IPR013785">
    <property type="entry name" value="Aldolase_TIM"/>
</dbReference>
<evidence type="ECO:0000256" key="2">
    <source>
        <dbReference type="ARBA" id="ARBA00001966"/>
    </source>
</evidence>
<dbReference type="CDD" id="cd02930">
    <property type="entry name" value="DCR_FMN"/>
    <property type="match status" value="1"/>
</dbReference>
<evidence type="ECO:0000256" key="9">
    <source>
        <dbReference type="ARBA" id="ARBA00023014"/>
    </source>
</evidence>
<keyword evidence="8" id="KW-0408">Iron</keyword>
<comment type="cofactor">
    <cofactor evidence="2">
        <name>[4Fe-4S] cluster</name>
        <dbReference type="ChEBI" id="CHEBI:49883"/>
    </cofactor>
</comment>
<evidence type="ECO:0000313" key="12">
    <source>
        <dbReference type="EMBL" id="MFD3266127.1"/>
    </source>
</evidence>
<dbReference type="InterPro" id="IPR023753">
    <property type="entry name" value="FAD/NAD-binding_dom"/>
</dbReference>
<dbReference type="Gene3D" id="3.20.20.70">
    <property type="entry name" value="Aldolase class I"/>
    <property type="match status" value="1"/>
</dbReference>
<proteinExistence type="inferred from homology"/>
<dbReference type="Gene3D" id="3.40.50.720">
    <property type="entry name" value="NAD(P)-binding Rossmann-like Domain"/>
    <property type="match status" value="1"/>
</dbReference>
<evidence type="ECO:0000256" key="6">
    <source>
        <dbReference type="ARBA" id="ARBA00022723"/>
    </source>
</evidence>
<sequence length="678" mass="71859">MSPYPHLLSPLNLGFVTLPNRTLMGSMHTGLEEAPDGYDRQARFFSRRAQGGAGLIVTGGVSPNEAGRLGRNGAVMREAVVAGHARITTAVRQSRGLIVLQLLHAGRYARHDGLVAPSPIASRINPLTPRELTEDEILLTIEDFANAAMLAKEAGYDGVEIMGSEGYLLNQFLAPRTNQRTDRWGGSAANRQRLPAEIVRAVRARCGEEFILVYRQSLLDLVEGGSTFDEVVDQAKTVAAAGANLVNTGIGWHEARIPTIAHMVPRGAFAWAAARLRSHLNLPVVASNRINTPELADRLIADGNADMVSMARPFLSDPDFVAKARAGRRAAINVCIGCNQACLDNAFTGQLTTCMVNPAACREAEFGDVAGPIEPKRVAVVGAGPAGLAAAVTSAERGHRVTLFEMSERIGGQFNLARRIPGKEDYAETIAYYGARLSELGVEVRLGTLARAQELLAAAYDHVILATGVEPRALDSVGVDDPRVLTYAQAIEMPERAGDTVAILGAGGIGFDVAQLLAHPTGAGDPTEPDIEGFSRDWGIDTAFTERGALQRPPTSWPAARRVTIFQRKPGSAFGAGLSKTRGWANVQEVARRGVAMTGDVVYGHLSLEGLHITVGGIPRLVVADTFVLCIGQEPQAGIAPALAAGRVPYSLVGGARDAAGLDAVRAIEEGTRAALTI</sequence>
<protein>
    <submittedName>
        <fullName evidence="12">NADPH-dependent 2,4-dienoyl-CoA reductase</fullName>
    </submittedName>
</protein>
<comment type="similarity">
    <text evidence="3">In the N-terminal section; belongs to the NADH:flavin oxidoreductase/NADH oxidase family.</text>
</comment>
<dbReference type="PRINTS" id="PR00469">
    <property type="entry name" value="PNDRDTASEII"/>
</dbReference>
<evidence type="ECO:0000256" key="4">
    <source>
        <dbReference type="ARBA" id="ARBA00022630"/>
    </source>
</evidence>
<evidence type="ECO:0000256" key="1">
    <source>
        <dbReference type="ARBA" id="ARBA00001917"/>
    </source>
</evidence>
<accession>A0ABW6D112</accession>
<dbReference type="PRINTS" id="PR00368">
    <property type="entry name" value="FADPNR"/>
</dbReference>
<dbReference type="InterPro" id="IPR051793">
    <property type="entry name" value="NADH:flavin_oxidoreductase"/>
</dbReference>
<keyword evidence="5" id="KW-0288">FMN</keyword>
<dbReference type="SUPFAM" id="SSF51905">
    <property type="entry name" value="FAD/NAD(P)-binding domain"/>
    <property type="match status" value="1"/>
</dbReference>
<evidence type="ECO:0000313" key="13">
    <source>
        <dbReference type="Proteomes" id="UP001598130"/>
    </source>
</evidence>
<evidence type="ECO:0000259" key="10">
    <source>
        <dbReference type="Pfam" id="PF00724"/>
    </source>
</evidence>
<comment type="cofactor">
    <cofactor evidence="1">
        <name>FMN</name>
        <dbReference type="ChEBI" id="CHEBI:58210"/>
    </cofactor>
</comment>